<dbReference type="SMART" id="SM01321">
    <property type="entry name" value="Y1_Tnp"/>
    <property type="match status" value="1"/>
</dbReference>
<evidence type="ECO:0000313" key="2">
    <source>
        <dbReference type="EMBL" id="AFZ37879.1"/>
    </source>
</evidence>
<sequence>MTLYKNQYRSKSIRLPNRNYAANGYYFVTICTHQKISYFGNIVNHQMQLSSVGKIAQKFWLEIPQHSKYIYLDEYIIMPNHIHGIIVIDNPDNPCRDVPWNVSTPNDDDLSQIMSKLSPKSGSLSTIIRSYKSSVTRWCKQNNYNNFAWQPRFYEHIIRNDGSLDNIRQYIVNNPLKWSEDKNNPNILSLKPKENK</sequence>
<dbReference type="RefSeq" id="WP_015195533.1">
    <property type="nucleotide sequence ID" value="NC_019748.1"/>
</dbReference>
<dbReference type="GO" id="GO:0006313">
    <property type="term" value="P:DNA transposition"/>
    <property type="evidence" value="ECO:0007669"/>
    <property type="project" value="InterPro"/>
</dbReference>
<keyword evidence="3" id="KW-1185">Reference proteome</keyword>
<dbReference type="GO" id="GO:0004803">
    <property type="term" value="F:transposase activity"/>
    <property type="evidence" value="ECO:0007669"/>
    <property type="project" value="InterPro"/>
</dbReference>
<dbReference type="HOGENOM" id="CLU_101329_0_0_3"/>
<dbReference type="eggNOG" id="COG1943">
    <property type="taxonomic scope" value="Bacteria"/>
</dbReference>
<protein>
    <recommendedName>
        <fullName evidence="1">Transposase IS200-like domain-containing protein</fullName>
    </recommendedName>
</protein>
<dbReference type="STRING" id="111780.Sta7437_4410"/>
<dbReference type="InterPro" id="IPR036515">
    <property type="entry name" value="Transposase_17_sf"/>
</dbReference>
<dbReference type="PANTHER" id="PTHR36966">
    <property type="entry name" value="REP-ASSOCIATED TYROSINE TRANSPOSASE"/>
    <property type="match status" value="1"/>
</dbReference>
<proteinExistence type="predicted"/>
<dbReference type="AlphaFoldDB" id="K9Y0P5"/>
<organism evidence="2 3">
    <name type="scientific">Stanieria cyanosphaera (strain ATCC 29371 / PCC 7437)</name>
    <dbReference type="NCBI Taxonomy" id="111780"/>
    <lineage>
        <taxon>Bacteria</taxon>
        <taxon>Bacillati</taxon>
        <taxon>Cyanobacteriota</taxon>
        <taxon>Cyanophyceae</taxon>
        <taxon>Pleurocapsales</taxon>
        <taxon>Dermocarpellaceae</taxon>
        <taxon>Stanieria</taxon>
    </lineage>
</organism>
<dbReference type="InterPro" id="IPR052715">
    <property type="entry name" value="RAYT_transposase"/>
</dbReference>
<name>K9Y0P5_STAC7</name>
<evidence type="ECO:0000313" key="3">
    <source>
        <dbReference type="Proteomes" id="UP000010473"/>
    </source>
</evidence>
<feature type="domain" description="Transposase IS200-like" evidence="1">
    <location>
        <begin position="21"/>
        <end position="174"/>
    </location>
</feature>
<gene>
    <name evidence="2" type="ordered locus">Sta7437_4410</name>
</gene>
<dbReference type="OrthoDB" id="9794403at2"/>
<dbReference type="EMBL" id="CP003653">
    <property type="protein sequence ID" value="AFZ37879.1"/>
    <property type="molecule type" value="Genomic_DNA"/>
</dbReference>
<dbReference type="InterPro" id="IPR002686">
    <property type="entry name" value="Transposase_17"/>
</dbReference>
<dbReference type="Proteomes" id="UP000010473">
    <property type="component" value="Chromosome"/>
</dbReference>
<dbReference type="SUPFAM" id="SSF143422">
    <property type="entry name" value="Transposase IS200-like"/>
    <property type="match status" value="1"/>
</dbReference>
<dbReference type="Gene3D" id="3.30.70.1290">
    <property type="entry name" value="Transposase IS200-like"/>
    <property type="match status" value="1"/>
</dbReference>
<dbReference type="PANTHER" id="PTHR36966:SF1">
    <property type="entry name" value="REP-ASSOCIATED TYROSINE TRANSPOSASE"/>
    <property type="match status" value="1"/>
</dbReference>
<evidence type="ECO:0000259" key="1">
    <source>
        <dbReference type="SMART" id="SM01321"/>
    </source>
</evidence>
<dbReference type="GO" id="GO:0043565">
    <property type="term" value="F:sequence-specific DNA binding"/>
    <property type="evidence" value="ECO:0007669"/>
    <property type="project" value="TreeGrafter"/>
</dbReference>
<dbReference type="PATRIC" id="fig|111780.3.peg.4567"/>
<reference evidence="3" key="1">
    <citation type="journal article" date="2013" name="Proc. Natl. Acad. Sci. U.S.A.">
        <title>Improving the coverage of the cyanobacterial phylum using diversity-driven genome sequencing.</title>
        <authorList>
            <person name="Shih P.M."/>
            <person name="Wu D."/>
            <person name="Latifi A."/>
            <person name="Axen S.D."/>
            <person name="Fewer D.P."/>
            <person name="Talla E."/>
            <person name="Calteau A."/>
            <person name="Cai F."/>
            <person name="Tandeau de Marsac N."/>
            <person name="Rippka R."/>
            <person name="Herdman M."/>
            <person name="Sivonen K."/>
            <person name="Coursin T."/>
            <person name="Laurent T."/>
            <person name="Goodwin L."/>
            <person name="Nolan M."/>
            <person name="Davenport K.W."/>
            <person name="Han C.S."/>
            <person name="Rubin E.M."/>
            <person name="Eisen J.A."/>
            <person name="Woyke T."/>
            <person name="Gugger M."/>
            <person name="Kerfeld C.A."/>
        </authorList>
    </citation>
    <scope>NUCLEOTIDE SEQUENCE [LARGE SCALE GENOMIC DNA]</scope>
    <source>
        <strain evidence="3">ATCC 29371 / PCC 7437</strain>
    </source>
</reference>
<accession>K9Y0P5</accession>
<dbReference type="KEGG" id="scs:Sta7437_4410"/>